<organism evidence="2 3">
    <name type="scientific">Labeo rohita</name>
    <name type="common">Indian major carp</name>
    <name type="synonym">Cyprinus rohita</name>
    <dbReference type="NCBI Taxonomy" id="84645"/>
    <lineage>
        <taxon>Eukaryota</taxon>
        <taxon>Metazoa</taxon>
        <taxon>Chordata</taxon>
        <taxon>Craniata</taxon>
        <taxon>Vertebrata</taxon>
        <taxon>Euteleostomi</taxon>
        <taxon>Actinopterygii</taxon>
        <taxon>Neopterygii</taxon>
        <taxon>Teleostei</taxon>
        <taxon>Ostariophysi</taxon>
        <taxon>Cypriniformes</taxon>
        <taxon>Cyprinidae</taxon>
        <taxon>Labeoninae</taxon>
        <taxon>Labeonini</taxon>
        <taxon>Labeo</taxon>
    </lineage>
</organism>
<gene>
    <name evidence="2" type="ORF">H4Q32_021374</name>
</gene>
<evidence type="ECO:0000313" key="2">
    <source>
        <dbReference type="EMBL" id="KAI2665161.1"/>
    </source>
</evidence>
<sequence>MDEAIGSRPSITPPALDASSGPDVAVASLSSVMPEPRWRNGKQLRGRKEDEEKWRRRKTDGNERDRRERRDKKEKPEKERTDGDRKQVRERKGETGRQRKGRKDSFASLRFSQKKLV</sequence>
<dbReference type="EMBL" id="JACTAM010000004">
    <property type="protein sequence ID" value="KAI2665161.1"/>
    <property type="molecule type" value="Genomic_DNA"/>
</dbReference>
<proteinExistence type="predicted"/>
<feature type="compositionally biased region" description="Basic and acidic residues" evidence="1">
    <location>
        <begin position="46"/>
        <end position="97"/>
    </location>
</feature>
<feature type="region of interest" description="Disordered" evidence="1">
    <location>
        <begin position="1"/>
        <end position="117"/>
    </location>
</feature>
<protein>
    <submittedName>
        <fullName evidence="2">Myosin-I heavy chain</fullName>
    </submittedName>
</protein>
<evidence type="ECO:0000313" key="3">
    <source>
        <dbReference type="Proteomes" id="UP000830375"/>
    </source>
</evidence>
<comment type="caution">
    <text evidence="2">The sequence shown here is derived from an EMBL/GenBank/DDBJ whole genome shotgun (WGS) entry which is preliminary data.</text>
</comment>
<dbReference type="Proteomes" id="UP000830375">
    <property type="component" value="Unassembled WGS sequence"/>
</dbReference>
<reference evidence="2 3" key="1">
    <citation type="submission" date="2022-01" db="EMBL/GenBank/DDBJ databases">
        <title>A high-quality chromosome-level genome assembly of rohu carp, Labeo rohita.</title>
        <authorList>
            <person name="Arick M.A. II"/>
            <person name="Hsu C.-Y."/>
            <person name="Magbanua Z."/>
            <person name="Pechanova O."/>
            <person name="Grover C."/>
            <person name="Miller E."/>
            <person name="Thrash A."/>
            <person name="Ezzel L."/>
            <person name="Alam S."/>
            <person name="Benzie J."/>
            <person name="Hamilton M."/>
            <person name="Karsi A."/>
            <person name="Lawrence M.L."/>
            <person name="Peterson D.G."/>
        </authorList>
    </citation>
    <scope>NUCLEOTIDE SEQUENCE [LARGE SCALE GENOMIC DNA]</scope>
    <source>
        <strain evidence="3">BAU-BD-2019</strain>
        <tissue evidence="2">Blood</tissue>
    </source>
</reference>
<evidence type="ECO:0000256" key="1">
    <source>
        <dbReference type="SAM" id="MobiDB-lite"/>
    </source>
</evidence>
<keyword evidence="3" id="KW-1185">Reference proteome</keyword>
<name>A0ABQ8MRE6_LABRO</name>
<accession>A0ABQ8MRE6</accession>